<sequence>MMQRCGEPACSSGCVSEPMEKQPGEAKKEKKKREKKNATTFAHLLGRSSCRRHLELCSRLTIYRQTKRRRLRNIPHRDLVVQRDLSLLGVFAVRRDTARVCLLSWHANSYCCYGAESLWTRRQKLTVHESTFPVGRVCFRLFSFLFPLPPPLVCWPK</sequence>
<evidence type="ECO:0000313" key="2">
    <source>
        <dbReference type="EMBL" id="MAA13565.1"/>
    </source>
</evidence>
<dbReference type="EMBL" id="GFPF01002419">
    <property type="protein sequence ID" value="MAA13565.1"/>
    <property type="molecule type" value="Transcribed_RNA"/>
</dbReference>
<protein>
    <submittedName>
        <fullName evidence="2">Uncharacterized protein</fullName>
    </submittedName>
</protein>
<evidence type="ECO:0000256" key="1">
    <source>
        <dbReference type="SAM" id="MobiDB-lite"/>
    </source>
</evidence>
<proteinExistence type="predicted"/>
<feature type="compositionally biased region" description="Basic and acidic residues" evidence="1">
    <location>
        <begin position="18"/>
        <end position="28"/>
    </location>
</feature>
<reference evidence="2" key="1">
    <citation type="journal article" date="2017" name="Parasit. Vectors">
        <title>Sialotranscriptomics of Rhipicephalus zambeziensis reveals intricate expression profiles of secretory proteins and suggests tight temporal transcriptional regulation during blood-feeding.</title>
        <authorList>
            <person name="de Castro M.H."/>
            <person name="de Klerk D."/>
            <person name="Pienaar R."/>
            <person name="Rees D.J.G."/>
            <person name="Mans B.J."/>
        </authorList>
    </citation>
    <scope>NUCLEOTIDE SEQUENCE</scope>
    <source>
        <tissue evidence="2">Salivary glands</tissue>
    </source>
</reference>
<name>A0A224Y9Q9_9ACAR</name>
<feature type="region of interest" description="Disordered" evidence="1">
    <location>
        <begin position="1"/>
        <end position="37"/>
    </location>
</feature>
<accession>A0A224Y9Q9</accession>
<organism evidence="2">
    <name type="scientific">Rhipicephalus zambeziensis</name>
    <dbReference type="NCBI Taxonomy" id="60191"/>
    <lineage>
        <taxon>Eukaryota</taxon>
        <taxon>Metazoa</taxon>
        <taxon>Ecdysozoa</taxon>
        <taxon>Arthropoda</taxon>
        <taxon>Chelicerata</taxon>
        <taxon>Arachnida</taxon>
        <taxon>Acari</taxon>
        <taxon>Parasitiformes</taxon>
        <taxon>Ixodida</taxon>
        <taxon>Ixodoidea</taxon>
        <taxon>Ixodidae</taxon>
        <taxon>Rhipicephalinae</taxon>
        <taxon>Rhipicephalus</taxon>
        <taxon>Rhipicephalus</taxon>
    </lineage>
</organism>
<dbReference type="AlphaFoldDB" id="A0A224Y9Q9"/>